<accession>A0A023ZY25</accession>
<gene>
    <name evidence="1" type="primary">1</name>
    <name evidence="1" type="ORF">PBI_MOSMORIS_1</name>
</gene>
<dbReference type="Proteomes" id="UP000024435">
    <property type="component" value="Segment"/>
</dbReference>
<protein>
    <submittedName>
        <fullName evidence="1">Uncharacterized protein</fullName>
    </submittedName>
</protein>
<sequence>MVDTCQKNVEKARIALSYIGFRALRRVESHWASVDFGRGSFAGFAGGGGAGKPQVAPFELTVLAAMV</sequence>
<organism evidence="1 2">
    <name type="scientific">Mycobacterium phage MosMoris</name>
    <dbReference type="NCBI Taxonomy" id="1471542"/>
    <lineage>
        <taxon>Viruses</taxon>
        <taxon>Duplodnaviria</taxon>
        <taxon>Heunggongvirae</taxon>
        <taxon>Uroviricota</taxon>
        <taxon>Caudoviricetes</taxon>
        <taxon>Marvinvirus</taxon>
        <taxon>Marvinvirus mosmoris</taxon>
    </lineage>
</organism>
<dbReference type="KEGG" id="vg:19487550"/>
<evidence type="ECO:0000313" key="1">
    <source>
        <dbReference type="EMBL" id="AHY84075.1"/>
    </source>
</evidence>
<proteinExistence type="predicted"/>
<dbReference type="RefSeq" id="YP_009031511.1">
    <property type="nucleotide sequence ID" value="NC_024138.1"/>
</dbReference>
<dbReference type="GeneID" id="19487550"/>
<dbReference type="EMBL" id="KJ538721">
    <property type="protein sequence ID" value="AHY84075.1"/>
    <property type="molecule type" value="Genomic_DNA"/>
</dbReference>
<keyword evidence="2" id="KW-1185">Reference proteome</keyword>
<evidence type="ECO:0000313" key="2">
    <source>
        <dbReference type="Proteomes" id="UP000024435"/>
    </source>
</evidence>
<name>A0A023ZY25_9CAUD</name>
<reference evidence="1 2" key="1">
    <citation type="submission" date="2014-03" db="EMBL/GenBank/DDBJ databases">
        <authorList>
            <person name="Bragg J."/>
            <person name="Dehn A."/>
            <person name="Hefner M."/>
            <person name="McHugh D."/>
            <person name="Petersen P."/>
            <person name="Zeba F."/>
            <person name="Zegers G.P."/>
            <person name="Page S.T."/>
            <person name="Bradley K.W."/>
            <person name="Clarke D.Q."/>
            <person name="Lewis M.F."/>
            <person name="Barker L.P."/>
            <person name="Bailey C."/>
            <person name="Asai D.J."/>
            <person name="Garber M.L."/>
            <person name="Bowman C.A."/>
            <person name="Russell D.A."/>
            <person name="Pope W.H."/>
            <person name="Jacobs-Sera D."/>
            <person name="Hendrix R.W."/>
            <person name="Hatfull G.F."/>
        </authorList>
    </citation>
    <scope>NUCLEOTIDE SEQUENCE [LARGE SCALE GENOMIC DNA]</scope>
</reference>